<dbReference type="Pfam" id="PF15919">
    <property type="entry name" value="HicB_lk_antitox"/>
    <property type="match status" value="1"/>
</dbReference>
<dbReference type="PANTHER" id="PTHR34504:SF2">
    <property type="entry name" value="UPF0150 PROTEIN SSL0259"/>
    <property type="match status" value="1"/>
</dbReference>
<evidence type="ECO:0000313" key="3">
    <source>
        <dbReference type="Proteomes" id="UP000177416"/>
    </source>
</evidence>
<feature type="domain" description="HicB-like antitoxin of toxin-antitoxin system" evidence="1">
    <location>
        <begin position="8"/>
        <end position="70"/>
    </location>
</feature>
<reference evidence="2 3" key="1">
    <citation type="journal article" date="2016" name="Nat. Commun.">
        <title>Thousands of microbial genomes shed light on interconnected biogeochemical processes in an aquifer system.</title>
        <authorList>
            <person name="Anantharaman K."/>
            <person name="Brown C.T."/>
            <person name="Hug L.A."/>
            <person name="Sharon I."/>
            <person name="Castelle C.J."/>
            <person name="Probst A.J."/>
            <person name="Thomas B.C."/>
            <person name="Singh A."/>
            <person name="Wilkins M.J."/>
            <person name="Karaoz U."/>
            <person name="Brodie E.L."/>
            <person name="Williams K.H."/>
            <person name="Hubbard S.S."/>
            <person name="Banfield J.F."/>
        </authorList>
    </citation>
    <scope>NUCLEOTIDE SEQUENCE [LARGE SCALE GENOMIC DNA]</scope>
</reference>
<comment type="caution">
    <text evidence="2">The sequence shown here is derived from an EMBL/GenBank/DDBJ whole genome shotgun (WGS) entry which is preliminary data.</text>
</comment>
<dbReference type="InterPro" id="IPR031807">
    <property type="entry name" value="HicB-like"/>
</dbReference>
<dbReference type="InterPro" id="IPR035069">
    <property type="entry name" value="TTHA1013/TTHA0281-like"/>
</dbReference>
<gene>
    <name evidence="2" type="ORF">A2875_01085</name>
</gene>
<accession>A0A1F5ZNC4</accession>
<proteinExistence type="predicted"/>
<dbReference type="AlphaFoldDB" id="A0A1F5ZNC4"/>
<sequence>MKTSILRYNVIIRKENRTFIAYVPSLGISDFGKTLEEAKRHVREAITCHIEGLIKTATEVPPPDAEEYYISYAEIPVPAGIKFAF</sequence>
<evidence type="ECO:0000259" key="1">
    <source>
        <dbReference type="Pfam" id="PF15919"/>
    </source>
</evidence>
<protein>
    <recommendedName>
        <fullName evidence="1">HicB-like antitoxin of toxin-antitoxin system domain-containing protein</fullName>
    </recommendedName>
</protein>
<dbReference type="InterPro" id="IPR051404">
    <property type="entry name" value="TA_system_antitoxin"/>
</dbReference>
<dbReference type="EMBL" id="MFJJ01000042">
    <property type="protein sequence ID" value="OGG13577.1"/>
    <property type="molecule type" value="Genomic_DNA"/>
</dbReference>
<name>A0A1F5ZNC4_9BACT</name>
<dbReference type="PANTHER" id="PTHR34504">
    <property type="entry name" value="ANTITOXIN HICB"/>
    <property type="match status" value="1"/>
</dbReference>
<evidence type="ECO:0000313" key="2">
    <source>
        <dbReference type="EMBL" id="OGG13577.1"/>
    </source>
</evidence>
<organism evidence="2 3">
    <name type="scientific">Candidatus Gottesmanbacteria bacterium RIFCSPHIGHO2_01_FULL_46_14</name>
    <dbReference type="NCBI Taxonomy" id="1798380"/>
    <lineage>
        <taxon>Bacteria</taxon>
        <taxon>Candidatus Gottesmaniibacteriota</taxon>
    </lineage>
</organism>
<dbReference type="SUPFAM" id="SSF143100">
    <property type="entry name" value="TTHA1013/TTHA0281-like"/>
    <property type="match status" value="1"/>
</dbReference>
<dbReference type="Gene3D" id="3.30.160.250">
    <property type="match status" value="1"/>
</dbReference>
<dbReference type="Proteomes" id="UP000177416">
    <property type="component" value="Unassembled WGS sequence"/>
</dbReference>